<gene>
    <name evidence="1" type="ORF">PDMSB3_2325</name>
</gene>
<dbReference type="RefSeq" id="WP_165188739.1">
    <property type="nucleotide sequence ID" value="NZ_LR699554.1"/>
</dbReference>
<evidence type="ECO:0000313" key="2">
    <source>
        <dbReference type="Proteomes" id="UP000325811"/>
    </source>
</evidence>
<dbReference type="AlphaFoldDB" id="A0A5Q4ZN77"/>
<dbReference type="EMBL" id="LR699554">
    <property type="protein sequence ID" value="VVD33609.1"/>
    <property type="molecule type" value="Genomic_DNA"/>
</dbReference>
<proteinExistence type="predicted"/>
<reference evidence="1 2" key="1">
    <citation type="submission" date="2019-08" db="EMBL/GenBank/DDBJ databases">
        <authorList>
            <person name="Herpell B J."/>
        </authorList>
    </citation>
    <scope>NUCLEOTIDE SEQUENCE [LARGE SCALE GENOMIC DNA]</scope>
    <source>
        <strain evidence="2">Msb3</strain>
    </source>
</reference>
<name>A0A5Q4ZN77_9BURK</name>
<evidence type="ECO:0000313" key="1">
    <source>
        <dbReference type="EMBL" id="VVD33609.1"/>
    </source>
</evidence>
<dbReference type="KEGG" id="pdio:PDMSB3_2325.1"/>
<dbReference type="Proteomes" id="UP000325811">
    <property type="component" value="Chromosome II"/>
</dbReference>
<keyword evidence="2" id="KW-1185">Reference proteome</keyword>
<protein>
    <submittedName>
        <fullName evidence="1">Uncharacterized protein</fullName>
    </submittedName>
</protein>
<organism evidence="1 2">
    <name type="scientific">Paraburkholderia dioscoreae</name>
    <dbReference type="NCBI Taxonomy" id="2604047"/>
    <lineage>
        <taxon>Bacteria</taxon>
        <taxon>Pseudomonadati</taxon>
        <taxon>Pseudomonadota</taxon>
        <taxon>Betaproteobacteria</taxon>
        <taxon>Burkholderiales</taxon>
        <taxon>Burkholderiaceae</taxon>
        <taxon>Paraburkholderia</taxon>
    </lineage>
</organism>
<accession>A0A5Q4ZN77</accession>
<sequence>MIKTKWFEVSTQERINVIADALSTHRFRRGASTGVELISVSDRQIEGKFIEEVHNTEIYVDPFGDEIRNEVRRFSIFAFVLFRVRKGHYLLRITAGPRNLRSFVQFLSDAIGFGLAVSPIVVDVAAFLKMLKVAKGFQLVRVKKIRAGQIRFAGRSVARVEITSAADAFDDLTQTIELGEAVLEKASVDFHLDGLVRNVELTATGSLTTDLSLLPVITPMFIKCFGRDDEL</sequence>